<feature type="region of interest" description="Disordered" evidence="1">
    <location>
        <begin position="754"/>
        <end position="832"/>
    </location>
</feature>
<feature type="region of interest" description="Disordered" evidence="1">
    <location>
        <begin position="1827"/>
        <end position="1876"/>
    </location>
</feature>
<feature type="compositionally biased region" description="Basic and acidic residues" evidence="1">
    <location>
        <begin position="1293"/>
        <end position="1313"/>
    </location>
</feature>
<feature type="compositionally biased region" description="Low complexity" evidence="1">
    <location>
        <begin position="947"/>
        <end position="967"/>
    </location>
</feature>
<feature type="compositionally biased region" description="Basic residues" evidence="1">
    <location>
        <begin position="58"/>
        <end position="71"/>
    </location>
</feature>
<feature type="compositionally biased region" description="Low complexity" evidence="1">
    <location>
        <begin position="298"/>
        <end position="322"/>
    </location>
</feature>
<feature type="compositionally biased region" description="Acidic residues" evidence="1">
    <location>
        <begin position="968"/>
        <end position="977"/>
    </location>
</feature>
<evidence type="ECO:0000313" key="3">
    <source>
        <dbReference type="Proteomes" id="UP001153069"/>
    </source>
</evidence>
<accession>A0A9N8EBA2</accession>
<feature type="compositionally biased region" description="Low complexity" evidence="1">
    <location>
        <begin position="1096"/>
        <end position="1109"/>
    </location>
</feature>
<feature type="compositionally biased region" description="Basic residues" evidence="1">
    <location>
        <begin position="183"/>
        <end position="196"/>
    </location>
</feature>
<sequence>MNLSFDANEEHHEPRPAERSSPRPTRGRYSVEGAPRFSRTTSGGGGVKNKAPISRPISRTRSKSGPRRTRSKSMSTDVAAAAPMEDVSSQSAMAALPSSTRRGRNSNKAPALSRSATTTTNTAAPTKLRRKRQKPGVKPDHQLHASMPAMSFDHAARPKRVSSRAEQQSIGSSTSKPTTSRKSPPRHAQQQHRKRSPSIGEEARGSRRTSDRQRRASRDQHHDTTDTTPTPRTKRKQRVQARNKNRQLQQSSSSRMSFGSSSTMQDSSRMSQAPSLLLQDSTTSRTTLMQDSSRMSYTSSSLQDSSRISSSRMQDSSRTSSLLLQDSSRNTLLQDSSRMSYTTNSSMQDSSRISYTSLPTNLTLYAEEAQATARKARAQADDKWVKQFGRLSVAGQMFLEGNSKPRTSSTSVAPSLNQSSVDFLNSLSKLGVDDTEEEFDVKQQPPPSTEYNNKLQESDPIIGLRLSQDDSDDVPTLLRKVKSESSVQSAAKATKQSTKKPKDRSSKRRSTRKIKKAKKEEPPPLIKQTDLVERDTAEGSTKKVYSSMDEDDDIVSMPPARSIVSGGERSMPLPTTIHNSDPLAAKPKKKGTKTSSNKKEEKRQSKKAKEEKKRLDKQEAEEPNTLPTTKATVAAAMVQQPPPPQQQRRASRPVNELSTFLNQYDDLDALFSQGIQEAVAMEKASSNSKDKSGGSPVSNTEGAVVGGDFGLSPATLGSSKPLKRRSRPGEVLKRFMKNFDDLDILFSRKLIKPATSVDEKSNSKGSRSKNSKNSKLSASSAHEIGSAHTGSLLSPSYQRRSLPNLTELEKGKNSPKSSPKSPNQSSPNILMEMLEMSDDDLKDLFAKQKKSGKPESFDLTDIAEANDGSPNRNSLTQHTALSRVSEEPPTGNYGHQSTSSLDLYDFCQMPFGDELSEKEQPEPVSEEEEQEPVSEIDPSSKQEQPPSRGKSASGARSSLTLEDLITPELEDDTDEDEDPKKRDSVRQSDTKTDQFMSQSDRTHDVRRTSQGENVMGTQSDLTHDVRRSSHNEKEMIASGAELRRAAPIRRRVERSLSPPRRPRQRRATDPISMKAEKQKAVQKPERRSLPGGLGDSCRSLSHRSLSPRPRQSDDLGESSRSLSSQRSMSARPRPRQKVVPQDHAPGESTKPERGRRSLPARLKHGQRSLSPARRPVSKEPGTTQPEEDRAPHLSRRSLPTHVVDKAPESPDRRSSQGVDVLKSLMDRYDDHEELYTSGLEEAAAPITEVDFDIDHEAIEAMKAAKEAKERAQGPKRTDQEEGEKPLSPSNEPEAGRRGRTLDGGRRGFPDRSPKSPRRVPTKATNQVSRGERDKSPSTGKHLKKSTPITAEVAVPSESSAREQTEEAQDADDGISAASAEAPPPLPAIVVEKKTVDTSPLFPYVGEAGLDLDRVDPSLYSGSLGMDQMGSTVGSKSTLDDFLTNEARGQGNRRPRHQALDDGHASLPTRFSAVHHHAKRMGRTRGSSRYSPDEAIGFALDDMSWQHYDEAQSVYSDLSGRPHSDLRGYSYPRENMPVQRPRRHRSPWVDHQYFGAGEDVYYSHPNLGYGRSMHESFPTIHELEAQHYASHSHLTTGRPDMHSSAHLLSFQQGHLHDPFRGHYNEENEMARRTSRGGEHLSPRYRGSGRFDAGKSMSLEDVFGRSNHEAATQHRRHIGKTDHSHRSHRDITSRSGSERRLSSSVHGQEVEWQDFTEVARSGALQSIPWRNTRGLSVQLRLIEAEEARKMSSLRLDDSFHCTVVSKGCPRSNNEFCCGVDCCCQKNCSPPWYHRPAQGMMPGEEKEKDEEPSHRGRTVQALAKIAASAELDINRPPANDDESSITYPIYKPDVDERVPRRSSGGTLLGDEDTLLSFAL</sequence>
<feature type="region of interest" description="Disordered" evidence="1">
    <location>
        <begin position="1515"/>
        <end position="1543"/>
    </location>
</feature>
<feature type="compositionally biased region" description="Basic and acidic residues" evidence="1">
    <location>
        <begin position="1257"/>
        <end position="1284"/>
    </location>
</feature>
<feature type="compositionally biased region" description="Low complexity" evidence="1">
    <location>
        <begin position="1118"/>
        <end position="1131"/>
    </location>
</feature>
<feature type="compositionally biased region" description="Basic and acidic residues" evidence="1">
    <location>
        <begin position="8"/>
        <end position="21"/>
    </location>
</feature>
<reference evidence="2" key="1">
    <citation type="submission" date="2020-06" db="EMBL/GenBank/DDBJ databases">
        <authorList>
            <consortium name="Plant Systems Biology data submission"/>
        </authorList>
    </citation>
    <scope>NUCLEOTIDE SEQUENCE</scope>
    <source>
        <strain evidence="2">D6</strain>
    </source>
</reference>
<feature type="region of interest" description="Disordered" evidence="1">
    <location>
        <begin position="434"/>
        <end position="657"/>
    </location>
</feature>
<feature type="compositionally biased region" description="Polar residues" evidence="1">
    <location>
        <begin position="788"/>
        <end position="804"/>
    </location>
</feature>
<feature type="compositionally biased region" description="Polar residues" evidence="1">
    <location>
        <begin position="323"/>
        <end position="352"/>
    </location>
</feature>
<feature type="region of interest" description="Disordered" evidence="1">
    <location>
        <begin position="680"/>
        <end position="730"/>
    </location>
</feature>
<feature type="region of interest" description="Disordered" evidence="1">
    <location>
        <begin position="1"/>
        <end position="352"/>
    </location>
</feature>
<gene>
    <name evidence="2" type="ORF">SEMRO_761_G198500.1</name>
</gene>
<feature type="compositionally biased region" description="Basic and acidic residues" evidence="1">
    <location>
        <begin position="1202"/>
        <end position="1214"/>
    </location>
</feature>
<name>A0A9N8EBA2_9STRA</name>
<feature type="compositionally biased region" description="Basic and acidic residues" evidence="1">
    <location>
        <begin position="1000"/>
        <end position="1009"/>
    </location>
</feature>
<evidence type="ECO:0000313" key="2">
    <source>
        <dbReference type="EMBL" id="CAB9516106.1"/>
    </source>
</evidence>
<feature type="region of interest" description="Disordered" evidence="1">
    <location>
        <begin position="1666"/>
        <end position="1705"/>
    </location>
</feature>
<feature type="compositionally biased region" description="Acidic residues" evidence="1">
    <location>
        <begin position="924"/>
        <end position="934"/>
    </location>
</feature>
<feature type="compositionally biased region" description="Basic residues" evidence="1">
    <location>
        <begin position="497"/>
        <end position="517"/>
    </location>
</feature>
<feature type="compositionally biased region" description="Polar residues" evidence="1">
    <location>
        <begin position="1010"/>
        <end position="1020"/>
    </location>
</feature>
<feature type="compositionally biased region" description="Polar residues" evidence="1">
    <location>
        <begin position="278"/>
        <end position="297"/>
    </location>
</feature>
<comment type="caution">
    <text evidence="2">The sequence shown here is derived from an EMBL/GenBank/DDBJ whole genome shotgun (WGS) entry which is preliminary data.</text>
</comment>
<feature type="compositionally biased region" description="Low complexity" evidence="1">
    <location>
        <begin position="251"/>
        <end position="272"/>
    </location>
</feature>
<feature type="compositionally biased region" description="Low complexity" evidence="1">
    <location>
        <begin position="172"/>
        <end position="182"/>
    </location>
</feature>
<feature type="compositionally biased region" description="Basic and acidic residues" evidence="1">
    <location>
        <begin position="846"/>
        <end position="856"/>
    </location>
</feature>
<protein>
    <submittedName>
        <fullName evidence="2">Uncharacterized protein</fullName>
    </submittedName>
</protein>
<feature type="compositionally biased region" description="Basic residues" evidence="1">
    <location>
        <begin position="1156"/>
        <end position="1166"/>
    </location>
</feature>
<dbReference type="Proteomes" id="UP001153069">
    <property type="component" value="Unassembled WGS sequence"/>
</dbReference>
<feature type="compositionally biased region" description="Polar residues" evidence="1">
    <location>
        <begin position="868"/>
        <end position="882"/>
    </location>
</feature>
<feature type="compositionally biased region" description="Basic residues" evidence="1">
    <location>
        <begin position="232"/>
        <end position="245"/>
    </location>
</feature>
<feature type="compositionally biased region" description="Low complexity" evidence="1">
    <location>
        <begin position="116"/>
        <end position="126"/>
    </location>
</feature>
<dbReference type="EMBL" id="CAICTM010000760">
    <property type="protein sequence ID" value="CAB9516106.1"/>
    <property type="molecule type" value="Genomic_DNA"/>
</dbReference>
<proteinExistence type="predicted"/>
<feature type="region of interest" description="Disordered" evidence="1">
    <location>
        <begin position="1257"/>
        <end position="1382"/>
    </location>
</feature>
<feature type="compositionally biased region" description="Low complexity" evidence="1">
    <location>
        <begin position="814"/>
        <end position="828"/>
    </location>
</feature>
<feature type="compositionally biased region" description="Basic and acidic residues" evidence="1">
    <location>
        <begin position="530"/>
        <end position="541"/>
    </location>
</feature>
<feature type="compositionally biased region" description="Basic and acidic residues" evidence="1">
    <location>
        <begin position="201"/>
        <end position="225"/>
    </location>
</feature>
<feature type="region of interest" description="Disordered" evidence="1">
    <location>
        <begin position="846"/>
        <end position="1224"/>
    </location>
</feature>
<organism evidence="2 3">
    <name type="scientific">Seminavis robusta</name>
    <dbReference type="NCBI Taxonomy" id="568900"/>
    <lineage>
        <taxon>Eukaryota</taxon>
        <taxon>Sar</taxon>
        <taxon>Stramenopiles</taxon>
        <taxon>Ochrophyta</taxon>
        <taxon>Bacillariophyta</taxon>
        <taxon>Bacillariophyceae</taxon>
        <taxon>Bacillariophycidae</taxon>
        <taxon>Naviculales</taxon>
        <taxon>Naviculaceae</taxon>
        <taxon>Seminavis</taxon>
    </lineage>
</organism>
<keyword evidence="3" id="KW-1185">Reference proteome</keyword>
<evidence type="ECO:0000256" key="1">
    <source>
        <dbReference type="SAM" id="MobiDB-lite"/>
    </source>
</evidence>
<feature type="compositionally biased region" description="Basic and acidic residues" evidence="1">
    <location>
        <begin position="597"/>
        <end position="620"/>
    </location>
</feature>
<feature type="compositionally biased region" description="Basic and acidic residues" evidence="1">
    <location>
        <begin position="1074"/>
        <end position="1088"/>
    </location>
</feature>
<feature type="compositionally biased region" description="Basic and acidic residues" evidence="1">
    <location>
        <begin position="1677"/>
        <end position="1699"/>
    </location>
</feature>
<feature type="compositionally biased region" description="Basic and acidic residues" evidence="1">
    <location>
        <begin position="978"/>
        <end position="992"/>
    </location>
</feature>
<feature type="compositionally biased region" description="Basic and acidic residues" evidence="1">
    <location>
        <begin position="1021"/>
        <end position="1035"/>
    </location>
</feature>
<feature type="compositionally biased region" description="Polar residues" evidence="1">
    <location>
        <begin position="87"/>
        <end position="100"/>
    </location>
</feature>